<dbReference type="PANTHER" id="PTHR16943">
    <property type="entry name" value="2-METHYLCITRATE DEHYDRATASE-RELATED"/>
    <property type="match status" value="1"/>
</dbReference>
<dbReference type="EMBL" id="JBHSUC010000002">
    <property type="protein sequence ID" value="MFC6360955.1"/>
    <property type="molecule type" value="Genomic_DNA"/>
</dbReference>
<comment type="similarity">
    <text evidence="1">Belongs to the PrpD family.</text>
</comment>
<protein>
    <submittedName>
        <fullName evidence="4">MmgE/PrpD family protein</fullName>
    </submittedName>
</protein>
<dbReference type="InterPro" id="IPR042188">
    <property type="entry name" value="MmgE/PrpD_sf_2"/>
</dbReference>
<evidence type="ECO:0000313" key="5">
    <source>
        <dbReference type="Proteomes" id="UP001596215"/>
    </source>
</evidence>
<evidence type="ECO:0000259" key="3">
    <source>
        <dbReference type="Pfam" id="PF19305"/>
    </source>
</evidence>
<dbReference type="Gene3D" id="3.30.1330.120">
    <property type="entry name" value="2-methylcitrate dehydratase PrpD"/>
    <property type="match status" value="1"/>
</dbReference>
<dbReference type="Pfam" id="PF03972">
    <property type="entry name" value="MmgE_PrpD_N"/>
    <property type="match status" value="1"/>
</dbReference>
<name>A0ABW1VL00_9GAMM</name>
<dbReference type="Proteomes" id="UP001596215">
    <property type="component" value="Unassembled WGS sequence"/>
</dbReference>
<dbReference type="InterPro" id="IPR036148">
    <property type="entry name" value="MmgE/PrpD_sf"/>
</dbReference>
<feature type="domain" description="MmgE/PrpD N-terminal" evidence="2">
    <location>
        <begin position="60"/>
        <end position="217"/>
    </location>
</feature>
<dbReference type="InterPro" id="IPR005656">
    <property type="entry name" value="MmgE_PrpD"/>
</dbReference>
<reference evidence="5" key="1">
    <citation type="journal article" date="2019" name="Int. J. Syst. Evol. Microbiol.">
        <title>The Global Catalogue of Microorganisms (GCM) 10K type strain sequencing project: providing services to taxonomists for standard genome sequencing and annotation.</title>
        <authorList>
            <consortium name="The Broad Institute Genomics Platform"/>
            <consortium name="The Broad Institute Genome Sequencing Center for Infectious Disease"/>
            <person name="Wu L."/>
            <person name="Ma J."/>
        </authorList>
    </citation>
    <scope>NUCLEOTIDE SEQUENCE [LARGE SCALE GENOMIC DNA]</scope>
    <source>
        <strain evidence="5">CGMCC 4.1530</strain>
    </source>
</reference>
<dbReference type="RefSeq" id="WP_212710194.1">
    <property type="nucleotide sequence ID" value="NZ_BAAAFW010000050.1"/>
</dbReference>
<gene>
    <name evidence="4" type="ORF">ACFP73_02400</name>
</gene>
<dbReference type="Gene3D" id="1.10.4100.10">
    <property type="entry name" value="2-methylcitrate dehydratase PrpD"/>
    <property type="match status" value="1"/>
</dbReference>
<dbReference type="PANTHER" id="PTHR16943:SF8">
    <property type="entry name" value="2-METHYLCITRATE DEHYDRATASE"/>
    <property type="match status" value="1"/>
</dbReference>
<dbReference type="InterPro" id="IPR045337">
    <property type="entry name" value="MmgE_PrpD_C"/>
</dbReference>
<dbReference type="Pfam" id="PF19305">
    <property type="entry name" value="MmgE_PrpD_C"/>
    <property type="match status" value="1"/>
</dbReference>
<organism evidence="4 5">
    <name type="scientific">Tatumella punctata</name>
    <dbReference type="NCBI Taxonomy" id="399969"/>
    <lineage>
        <taxon>Bacteria</taxon>
        <taxon>Pseudomonadati</taxon>
        <taxon>Pseudomonadota</taxon>
        <taxon>Gammaproteobacteria</taxon>
        <taxon>Enterobacterales</taxon>
        <taxon>Erwiniaceae</taxon>
        <taxon>Tatumella</taxon>
    </lineage>
</organism>
<accession>A0ABW1VL00</accession>
<comment type="caution">
    <text evidence="4">The sequence shown here is derived from an EMBL/GenBank/DDBJ whole genome shotgun (WGS) entry which is preliminary data.</text>
</comment>
<dbReference type="InterPro" id="IPR045336">
    <property type="entry name" value="MmgE_PrpD_N"/>
</dbReference>
<evidence type="ECO:0000256" key="1">
    <source>
        <dbReference type="ARBA" id="ARBA00006174"/>
    </source>
</evidence>
<evidence type="ECO:0000259" key="2">
    <source>
        <dbReference type="Pfam" id="PF03972"/>
    </source>
</evidence>
<proteinExistence type="inferred from homology"/>
<evidence type="ECO:0000313" key="4">
    <source>
        <dbReference type="EMBL" id="MFC6360955.1"/>
    </source>
</evidence>
<keyword evidence="5" id="KW-1185">Reference proteome</keyword>
<sequence length="441" mass="47791">MDVTRQLADLIVNSQPDEQARQNARRGVADFIAVSWPLLRHQVPDSGLPVLKQLFPEQTIAHRALLLGYAGHALDFDDFHADFRGHPTTVILPALLAWCSFHPCDDIGHFLDAYIIGTETAGRIGLAATQQHYTRGYHNTATLGTLAAAAALARLTRASVSETAVLLGMAATQASGLRAQFGSAVKPLHAGLAAERAVQAVRLALAGFSGQPQGVIEAFLAASNDGPSATEKLTAHWGTPWRITEPGLEFKPFATCSGTHSAAEATRLLRRRWQAEHGAVDGLLNAIDHIQVSFPPGGDIAASVRHPQTGIEARFSLEYVIAAMLLYDDLRMADFAEGPVNPEIMPLASKVSRVADEHAPADALNPALRFHEVSLLLRDGRRLSQRRTRQQSLAAPVDVREKLLRALQPEQKQLRERLAGDCQLTDSGQLQRLTEALFSAT</sequence>
<dbReference type="SUPFAM" id="SSF103378">
    <property type="entry name" value="2-methylcitrate dehydratase PrpD"/>
    <property type="match status" value="1"/>
</dbReference>
<dbReference type="InterPro" id="IPR042183">
    <property type="entry name" value="MmgE/PrpD_sf_1"/>
</dbReference>
<feature type="domain" description="MmgE/PrpD C-terminal" evidence="3">
    <location>
        <begin position="253"/>
        <end position="387"/>
    </location>
</feature>